<dbReference type="InterPro" id="IPR036583">
    <property type="entry name" value="23S_rRNA_IVS_sf"/>
</dbReference>
<dbReference type="InterPro" id="IPR055360">
    <property type="entry name" value="bAvd"/>
</dbReference>
<organism evidence="1 2">
    <name type="scientific">Fluviibacter phosphoraccumulans</name>
    <dbReference type="NCBI Taxonomy" id="1751046"/>
    <lineage>
        <taxon>Bacteria</taxon>
        <taxon>Pseudomonadati</taxon>
        <taxon>Pseudomonadota</taxon>
        <taxon>Betaproteobacteria</taxon>
        <taxon>Rhodocyclales</taxon>
        <taxon>Fluviibacteraceae</taxon>
        <taxon>Fluviibacter</taxon>
    </lineage>
</organism>
<name>A0A7R6TNP8_9RHOO</name>
<gene>
    <name evidence="1" type="ORF">ICHIAU1_10680</name>
</gene>
<keyword evidence="2" id="KW-1185">Reference proteome</keyword>
<evidence type="ECO:0000313" key="2">
    <source>
        <dbReference type="Proteomes" id="UP000463961"/>
    </source>
</evidence>
<dbReference type="Gene3D" id="1.20.1440.60">
    <property type="entry name" value="23S rRNA-intervening sequence"/>
    <property type="match status" value="1"/>
</dbReference>
<dbReference type="RefSeq" id="WP_162050459.1">
    <property type="nucleotide sequence ID" value="NZ_AP022345.1"/>
</dbReference>
<evidence type="ECO:0000313" key="1">
    <source>
        <dbReference type="EMBL" id="BBU68785.1"/>
    </source>
</evidence>
<protein>
    <recommendedName>
        <fullName evidence="3">Four helix bundle protein</fullName>
    </recommendedName>
</protein>
<dbReference type="EMBL" id="AP022345">
    <property type="protein sequence ID" value="BBU68785.1"/>
    <property type="molecule type" value="Genomic_DNA"/>
</dbReference>
<proteinExistence type="predicted"/>
<dbReference type="CDD" id="cd16376">
    <property type="entry name" value="Avd_like"/>
    <property type="match status" value="1"/>
</dbReference>
<accession>A0A7R6TNP8</accession>
<dbReference type="AlphaFoldDB" id="A0A7R6TNP8"/>
<dbReference type="Proteomes" id="UP000463961">
    <property type="component" value="Chromosome"/>
</dbReference>
<sequence>MEREFKHPQIFADVLTLSQLYYPLHNNLPKPFRFAVGELILSELAECLRLIVLANAVDKQNAAGRTEGGAYVRKVRASVEVIRGFLLLAWKLKFVSHGAMTELSSRLEAIAKQAARWEQWFERSA</sequence>
<reference evidence="2" key="1">
    <citation type="submission" date="2020-01" db="EMBL/GenBank/DDBJ databases">
        <title>Phosphoaccumulans saitamaens gen. nov., sp. nov., a polyphosphate accumulating bacterium isolated from surface river water.</title>
        <authorList>
            <person name="Watanabe K."/>
            <person name="Suda W."/>
        </authorList>
    </citation>
    <scope>NUCLEOTIDE SEQUENCE [LARGE SCALE GENOMIC DNA]</scope>
    <source>
        <strain evidence="2">ICHIAU1</strain>
    </source>
</reference>
<evidence type="ECO:0008006" key="3">
    <source>
        <dbReference type="Google" id="ProtNLM"/>
    </source>
</evidence>
<dbReference type="OrthoDB" id="5906523at2"/>